<evidence type="ECO:0000256" key="2">
    <source>
        <dbReference type="ARBA" id="ARBA00023315"/>
    </source>
</evidence>
<evidence type="ECO:0000259" key="3">
    <source>
        <dbReference type="PROSITE" id="PS51186"/>
    </source>
</evidence>
<gene>
    <name evidence="4" type="ORF">GCM10023318_16380</name>
</gene>
<keyword evidence="2" id="KW-0012">Acyltransferase</keyword>
<evidence type="ECO:0000256" key="1">
    <source>
        <dbReference type="ARBA" id="ARBA00022679"/>
    </source>
</evidence>
<proteinExistence type="predicted"/>
<dbReference type="InterPro" id="IPR000182">
    <property type="entry name" value="GNAT_dom"/>
</dbReference>
<dbReference type="SUPFAM" id="SSF55729">
    <property type="entry name" value="Acyl-CoA N-acyltransferases (Nat)"/>
    <property type="match status" value="1"/>
</dbReference>
<name>A0ABP9K2V4_9NOCA</name>
<dbReference type="Proteomes" id="UP001500603">
    <property type="component" value="Unassembled WGS sequence"/>
</dbReference>
<keyword evidence="5" id="KW-1185">Reference proteome</keyword>
<evidence type="ECO:0000313" key="5">
    <source>
        <dbReference type="Proteomes" id="UP001500603"/>
    </source>
</evidence>
<comment type="caution">
    <text evidence="4">The sequence shown here is derived from an EMBL/GenBank/DDBJ whole genome shotgun (WGS) entry which is preliminary data.</text>
</comment>
<evidence type="ECO:0000313" key="4">
    <source>
        <dbReference type="EMBL" id="GAA5048529.1"/>
    </source>
</evidence>
<feature type="domain" description="N-acetyltransferase" evidence="3">
    <location>
        <begin position="18"/>
        <end position="164"/>
    </location>
</feature>
<dbReference type="InterPro" id="IPR050832">
    <property type="entry name" value="Bact_Acetyltransf"/>
</dbReference>
<protein>
    <submittedName>
        <fullName evidence="4">GNAT family N-acetyltransferase</fullName>
    </submittedName>
</protein>
<organism evidence="4 5">
    <name type="scientific">Nocardia callitridis</name>
    <dbReference type="NCBI Taxonomy" id="648753"/>
    <lineage>
        <taxon>Bacteria</taxon>
        <taxon>Bacillati</taxon>
        <taxon>Actinomycetota</taxon>
        <taxon>Actinomycetes</taxon>
        <taxon>Mycobacteriales</taxon>
        <taxon>Nocardiaceae</taxon>
        <taxon>Nocardia</taxon>
    </lineage>
</organism>
<sequence length="164" mass="17817">MDSNTALSFEVAAGAETFVVERARRADVPAIVDMLRDDVLGTGRESTDLATYFAAFEAIERSEEQLLALVRDAGGQAVATMQLTLIPGLSREGATRLQIEGVRVAAAARSAGLGGAMLRWAADYGRYHGARIAQLTTDKRRTDAHRFYERLGYVASHEGMKIEL</sequence>
<dbReference type="EMBL" id="BAABJM010000001">
    <property type="protein sequence ID" value="GAA5048529.1"/>
    <property type="molecule type" value="Genomic_DNA"/>
</dbReference>
<dbReference type="PROSITE" id="PS51186">
    <property type="entry name" value="GNAT"/>
    <property type="match status" value="1"/>
</dbReference>
<keyword evidence="1" id="KW-0808">Transferase</keyword>
<dbReference type="Pfam" id="PF00583">
    <property type="entry name" value="Acetyltransf_1"/>
    <property type="match status" value="1"/>
</dbReference>
<accession>A0ABP9K2V4</accession>
<dbReference type="RefSeq" id="WP_345494447.1">
    <property type="nucleotide sequence ID" value="NZ_BAABJM010000001.1"/>
</dbReference>
<dbReference type="Gene3D" id="3.40.630.30">
    <property type="match status" value="1"/>
</dbReference>
<dbReference type="PANTHER" id="PTHR43877">
    <property type="entry name" value="AMINOALKYLPHOSPHONATE N-ACETYLTRANSFERASE-RELATED-RELATED"/>
    <property type="match status" value="1"/>
</dbReference>
<reference evidence="5" key="1">
    <citation type="journal article" date="2019" name="Int. J. Syst. Evol. Microbiol.">
        <title>The Global Catalogue of Microorganisms (GCM) 10K type strain sequencing project: providing services to taxonomists for standard genome sequencing and annotation.</title>
        <authorList>
            <consortium name="The Broad Institute Genomics Platform"/>
            <consortium name="The Broad Institute Genome Sequencing Center for Infectious Disease"/>
            <person name="Wu L."/>
            <person name="Ma J."/>
        </authorList>
    </citation>
    <scope>NUCLEOTIDE SEQUENCE [LARGE SCALE GENOMIC DNA]</scope>
    <source>
        <strain evidence="5">JCM 18298</strain>
    </source>
</reference>
<dbReference type="InterPro" id="IPR016181">
    <property type="entry name" value="Acyl_CoA_acyltransferase"/>
</dbReference>